<feature type="region of interest" description="Disordered" evidence="1">
    <location>
        <begin position="1"/>
        <end position="61"/>
    </location>
</feature>
<dbReference type="EMBL" id="CAEY01000459">
    <property type="status" value="NOT_ANNOTATED_CDS"/>
    <property type="molecule type" value="Genomic_DNA"/>
</dbReference>
<evidence type="ECO:0000313" key="3">
    <source>
        <dbReference type="EnsemblMetazoa" id="tetur01g10040.1"/>
    </source>
</evidence>
<dbReference type="InterPro" id="IPR006643">
    <property type="entry name" value="Zasp-like_motif"/>
</dbReference>
<evidence type="ECO:0000313" key="4">
    <source>
        <dbReference type="Proteomes" id="UP000015104"/>
    </source>
</evidence>
<evidence type="ECO:0000259" key="2">
    <source>
        <dbReference type="SMART" id="SM00735"/>
    </source>
</evidence>
<dbReference type="Pfam" id="PF15936">
    <property type="entry name" value="DUF4749"/>
    <property type="match status" value="1"/>
</dbReference>
<dbReference type="AlphaFoldDB" id="T1JSC6"/>
<dbReference type="EnsemblMetazoa" id="tetur01g10040.1">
    <property type="protein sequence ID" value="tetur01g10040.1"/>
    <property type="gene ID" value="tetur01g10040"/>
</dbReference>
<reference evidence="3" key="2">
    <citation type="submission" date="2015-06" db="UniProtKB">
        <authorList>
            <consortium name="EnsemblMetazoa"/>
        </authorList>
    </citation>
    <scope>IDENTIFICATION</scope>
</reference>
<accession>T1JSC6</accession>
<dbReference type="HOGENOM" id="CLU_1009448_0_0_1"/>
<protein>
    <recommendedName>
        <fullName evidence="2">Zasp-like motif domain-containing protein</fullName>
    </recommendedName>
</protein>
<gene>
    <name evidence="3" type="primary">107369229</name>
</gene>
<dbReference type="Proteomes" id="UP000015104">
    <property type="component" value="Unassembled WGS sequence"/>
</dbReference>
<feature type="compositionally biased region" description="Polar residues" evidence="1">
    <location>
        <begin position="1"/>
        <end position="15"/>
    </location>
</feature>
<keyword evidence="4" id="KW-1185">Reference proteome</keyword>
<dbReference type="SMART" id="SM00735">
    <property type="entry name" value="ZM"/>
    <property type="match status" value="1"/>
</dbReference>
<dbReference type="STRING" id="32264.T1JSC6"/>
<name>T1JSC6_TETUR</name>
<dbReference type="OMA" id="AREQWAI"/>
<evidence type="ECO:0000256" key="1">
    <source>
        <dbReference type="SAM" id="MobiDB-lite"/>
    </source>
</evidence>
<dbReference type="KEGG" id="tut:107369229"/>
<organism evidence="3 4">
    <name type="scientific">Tetranychus urticae</name>
    <name type="common">Two-spotted spider mite</name>
    <dbReference type="NCBI Taxonomy" id="32264"/>
    <lineage>
        <taxon>Eukaryota</taxon>
        <taxon>Metazoa</taxon>
        <taxon>Ecdysozoa</taxon>
        <taxon>Arthropoda</taxon>
        <taxon>Chelicerata</taxon>
        <taxon>Arachnida</taxon>
        <taxon>Acari</taxon>
        <taxon>Acariformes</taxon>
        <taxon>Trombidiformes</taxon>
        <taxon>Prostigmata</taxon>
        <taxon>Eleutherengona</taxon>
        <taxon>Raphignathae</taxon>
        <taxon>Tetranychoidea</taxon>
        <taxon>Tetranychidae</taxon>
        <taxon>Tetranychus</taxon>
    </lineage>
</organism>
<feature type="domain" description="Zasp-like motif" evidence="2">
    <location>
        <begin position="134"/>
        <end position="159"/>
    </location>
</feature>
<dbReference type="OrthoDB" id="44841at2759"/>
<feature type="compositionally biased region" description="Low complexity" evidence="1">
    <location>
        <begin position="16"/>
        <end position="30"/>
    </location>
</feature>
<dbReference type="InterPro" id="IPR031847">
    <property type="entry name" value="PDLI1-4/Zasp-like_mid"/>
</dbReference>
<feature type="compositionally biased region" description="Basic and acidic residues" evidence="1">
    <location>
        <begin position="51"/>
        <end position="61"/>
    </location>
</feature>
<proteinExistence type="predicted"/>
<sequence length="276" mass="30935">MSTWQPPSSFHHQPTSYPSYQSPSNQQNQYRPVVGVIPHFDTHPGGPTASEQERALYEQEKQRERLAVVNQPHRTFPVVTPKPKPTHDYPTGSYLRYVRDPTWQQPPRVSSPVPRPDRLKEVMNRFAGDIDAEKVVHLQYNSPLNVYSRESIAETLAPQNLNKPVHSNSNNLHAAPPTHHHHLDPMVTRLSVSPIPSVGSGHSLRPSTPITDIRKSPTWQLIQEQESGKTYGPAKERVNSPVGATLHVSSIDGHESPAQSTSFKHLMTALVDHPAY</sequence>
<reference evidence="4" key="1">
    <citation type="submission" date="2011-08" db="EMBL/GenBank/DDBJ databases">
        <authorList>
            <person name="Rombauts S."/>
        </authorList>
    </citation>
    <scope>NUCLEOTIDE SEQUENCE</scope>
    <source>
        <strain evidence="4">London</strain>
    </source>
</reference>